<dbReference type="InterPro" id="IPR031107">
    <property type="entry name" value="Small_HSP"/>
</dbReference>
<evidence type="ECO:0000313" key="5">
    <source>
        <dbReference type="Proteomes" id="UP001596022"/>
    </source>
</evidence>
<dbReference type="PROSITE" id="PS01031">
    <property type="entry name" value="SHSP"/>
    <property type="match status" value="1"/>
</dbReference>
<sequence length="161" mass="18878">MAEEDKNKPSQPGNGMIPFGGDFLRRIDDFFFANEPNNNILNTIDAFFQNHPFAAAFPVDLYETADEWVVRANLPGVEKENIHIETLGDRLRIAVMNDERVEENNEVNNYYHHERRMQRMERVIQLPYTAHRQRTKASYRNGILEVRGPKYPKTKNTLEIE</sequence>
<evidence type="ECO:0000259" key="3">
    <source>
        <dbReference type="PROSITE" id="PS01031"/>
    </source>
</evidence>
<dbReference type="InterPro" id="IPR008978">
    <property type="entry name" value="HSP20-like_chaperone"/>
</dbReference>
<name>A0ABV9GNV3_9BACL</name>
<dbReference type="SUPFAM" id="SSF49764">
    <property type="entry name" value="HSP20-like chaperones"/>
    <property type="match status" value="1"/>
</dbReference>
<dbReference type="PANTHER" id="PTHR11527">
    <property type="entry name" value="HEAT-SHOCK PROTEIN 20 FAMILY MEMBER"/>
    <property type="match status" value="1"/>
</dbReference>
<evidence type="ECO:0000313" key="4">
    <source>
        <dbReference type="EMBL" id="MFC4619934.1"/>
    </source>
</evidence>
<protein>
    <submittedName>
        <fullName evidence="4">Hsp20/alpha crystallin family protein</fullName>
    </submittedName>
</protein>
<dbReference type="Gene3D" id="2.60.40.790">
    <property type="match status" value="1"/>
</dbReference>
<keyword evidence="5" id="KW-1185">Reference proteome</keyword>
<accession>A0ABV9GNV3</accession>
<dbReference type="InterPro" id="IPR002068">
    <property type="entry name" value="A-crystallin/Hsp20_dom"/>
</dbReference>
<gene>
    <name evidence="4" type="ORF">ACFO4N_14570</name>
</gene>
<dbReference type="RefSeq" id="WP_376847021.1">
    <property type="nucleotide sequence ID" value="NZ_JBHSFW010000013.1"/>
</dbReference>
<feature type="domain" description="SHSP" evidence="3">
    <location>
        <begin position="50"/>
        <end position="161"/>
    </location>
</feature>
<dbReference type="Proteomes" id="UP001596022">
    <property type="component" value="Unassembled WGS sequence"/>
</dbReference>
<dbReference type="EMBL" id="JBHSFW010000013">
    <property type="protein sequence ID" value="MFC4619934.1"/>
    <property type="molecule type" value="Genomic_DNA"/>
</dbReference>
<comment type="similarity">
    <text evidence="1 2">Belongs to the small heat shock protein (HSP20) family.</text>
</comment>
<evidence type="ECO:0000256" key="1">
    <source>
        <dbReference type="PROSITE-ProRule" id="PRU00285"/>
    </source>
</evidence>
<evidence type="ECO:0000256" key="2">
    <source>
        <dbReference type="RuleBase" id="RU003616"/>
    </source>
</evidence>
<organism evidence="4 5">
    <name type="scientific">Camelliibacillus cellulosilyticus</name>
    <dbReference type="NCBI Taxonomy" id="2174486"/>
    <lineage>
        <taxon>Bacteria</taxon>
        <taxon>Bacillati</taxon>
        <taxon>Bacillota</taxon>
        <taxon>Bacilli</taxon>
        <taxon>Bacillales</taxon>
        <taxon>Sporolactobacillaceae</taxon>
        <taxon>Camelliibacillus</taxon>
    </lineage>
</organism>
<dbReference type="CDD" id="cd06464">
    <property type="entry name" value="ACD_sHsps-like"/>
    <property type="match status" value="1"/>
</dbReference>
<proteinExistence type="inferred from homology"/>
<dbReference type="Pfam" id="PF00011">
    <property type="entry name" value="HSP20"/>
    <property type="match status" value="1"/>
</dbReference>
<comment type="caution">
    <text evidence="4">The sequence shown here is derived from an EMBL/GenBank/DDBJ whole genome shotgun (WGS) entry which is preliminary data.</text>
</comment>
<reference evidence="5" key="1">
    <citation type="journal article" date="2019" name="Int. J. Syst. Evol. Microbiol.">
        <title>The Global Catalogue of Microorganisms (GCM) 10K type strain sequencing project: providing services to taxonomists for standard genome sequencing and annotation.</title>
        <authorList>
            <consortium name="The Broad Institute Genomics Platform"/>
            <consortium name="The Broad Institute Genome Sequencing Center for Infectious Disease"/>
            <person name="Wu L."/>
            <person name="Ma J."/>
        </authorList>
    </citation>
    <scope>NUCLEOTIDE SEQUENCE [LARGE SCALE GENOMIC DNA]</scope>
    <source>
        <strain evidence="5">CGMCC 1.16306</strain>
    </source>
</reference>